<keyword evidence="1" id="KW-0812">Transmembrane</keyword>
<evidence type="ECO:0000313" key="2">
    <source>
        <dbReference type="EMBL" id="NNU15446.1"/>
    </source>
</evidence>
<keyword evidence="1" id="KW-0472">Membrane</keyword>
<evidence type="ECO:0000313" key="3">
    <source>
        <dbReference type="Proteomes" id="UP000536835"/>
    </source>
</evidence>
<gene>
    <name evidence="2" type="ORF">HK107_03780</name>
</gene>
<reference evidence="2 3" key="1">
    <citation type="submission" date="2020-05" db="EMBL/GenBank/DDBJ databases">
        <title>Parvularcula mediterraneae sp. nov., isolated from polypropylene straw from shallow seawater of the seashore of Laganas in Zakynthos island, Greece.</title>
        <authorList>
            <person name="Szabo I."/>
            <person name="Al-Omari J."/>
            <person name="Rado J."/>
            <person name="Szerdahelyi G.S."/>
        </authorList>
    </citation>
    <scope>NUCLEOTIDE SEQUENCE [LARGE SCALE GENOMIC DNA]</scope>
    <source>
        <strain evidence="2 3">ZS-1/3</strain>
    </source>
</reference>
<dbReference type="EMBL" id="JABFCX010000002">
    <property type="protein sequence ID" value="NNU15446.1"/>
    <property type="molecule type" value="Genomic_DNA"/>
</dbReference>
<proteinExistence type="predicted"/>
<keyword evidence="3" id="KW-1185">Reference proteome</keyword>
<evidence type="ECO:0000256" key="1">
    <source>
        <dbReference type="SAM" id="Phobius"/>
    </source>
</evidence>
<keyword evidence="1" id="KW-1133">Transmembrane helix</keyword>
<dbReference type="Proteomes" id="UP000536835">
    <property type="component" value="Unassembled WGS sequence"/>
</dbReference>
<accession>A0A7Y3RKZ4</accession>
<dbReference type="RefSeq" id="WP_173196920.1">
    <property type="nucleotide sequence ID" value="NZ_JABFCX010000002.1"/>
</dbReference>
<feature type="transmembrane region" description="Helical" evidence="1">
    <location>
        <begin position="15"/>
        <end position="38"/>
    </location>
</feature>
<comment type="caution">
    <text evidence="2">The sequence shown here is derived from an EMBL/GenBank/DDBJ whole genome shotgun (WGS) entry which is preliminary data.</text>
</comment>
<name>A0A7Y3RKZ4_9PROT</name>
<organism evidence="2 3">
    <name type="scientific">Parvularcula mediterranea</name>
    <dbReference type="NCBI Taxonomy" id="2732508"/>
    <lineage>
        <taxon>Bacteria</taxon>
        <taxon>Pseudomonadati</taxon>
        <taxon>Pseudomonadota</taxon>
        <taxon>Alphaproteobacteria</taxon>
        <taxon>Parvularculales</taxon>
        <taxon>Parvularculaceae</taxon>
        <taxon>Parvularcula</taxon>
    </lineage>
</organism>
<dbReference type="AlphaFoldDB" id="A0A7Y3RKZ4"/>
<protein>
    <submittedName>
        <fullName evidence="2">Uncharacterized protein</fullName>
    </submittedName>
</protein>
<sequence length="220" mass="24969">MLLARFREALKEQNWAMVAVELGIVAFGVFLGVQFGNWNEARAERQREAVLLEKLRMDFETIEETMIAQKARSEGFLELVIELRQFIESDVPLNQRDLDDHLNAMVSASRPARPSPTYVEMQASGALSRLDNPELRAALVAYHLDTEVADRGLDWALEGFSPERTTLRYVSPLNNDYSGLRDAVGEVNYMIVAHQLQVRYADASIELARQVLSEIEEGER</sequence>